<evidence type="ECO:0000256" key="8">
    <source>
        <dbReference type="ARBA" id="ARBA00022842"/>
    </source>
</evidence>
<keyword evidence="8 13" id="KW-0460">Magnesium</keyword>
<dbReference type="InterPro" id="IPR001357">
    <property type="entry name" value="BRCT_dom"/>
</dbReference>
<feature type="active site" description="N6-AMP-lysine intermediate" evidence="13">
    <location>
        <position position="135"/>
    </location>
</feature>
<evidence type="ECO:0000256" key="13">
    <source>
        <dbReference type="HAMAP-Rule" id="MF_01588"/>
    </source>
</evidence>
<dbReference type="GO" id="GO:0046872">
    <property type="term" value="F:metal ion binding"/>
    <property type="evidence" value="ECO:0007669"/>
    <property type="project" value="UniProtKB-KW"/>
</dbReference>
<feature type="domain" description="BRCT" evidence="16">
    <location>
        <begin position="632"/>
        <end position="707"/>
    </location>
</feature>
<dbReference type="PIRSF" id="PIRSF001604">
    <property type="entry name" value="LigA"/>
    <property type="match status" value="1"/>
</dbReference>
<keyword evidence="6 13" id="KW-0227">DNA damage</keyword>
<dbReference type="Pfam" id="PF12826">
    <property type="entry name" value="HHH_2"/>
    <property type="match status" value="1"/>
</dbReference>
<evidence type="ECO:0000256" key="9">
    <source>
        <dbReference type="ARBA" id="ARBA00023027"/>
    </source>
</evidence>
<dbReference type="SUPFAM" id="SSF47781">
    <property type="entry name" value="RuvA domain 2-like"/>
    <property type="match status" value="1"/>
</dbReference>
<dbReference type="GO" id="GO:0005829">
    <property type="term" value="C:cytosol"/>
    <property type="evidence" value="ECO:0007669"/>
    <property type="project" value="TreeGrafter"/>
</dbReference>
<feature type="binding site" evidence="13">
    <location>
        <begin position="100"/>
        <end position="101"/>
    </location>
    <ligand>
        <name>NAD(+)</name>
        <dbReference type="ChEBI" id="CHEBI:57540"/>
    </ligand>
</feature>
<dbReference type="InterPro" id="IPR018239">
    <property type="entry name" value="DNA_ligase_AS"/>
</dbReference>
<dbReference type="Pfam" id="PF00533">
    <property type="entry name" value="BRCT"/>
    <property type="match status" value="1"/>
</dbReference>
<dbReference type="GO" id="GO:0006260">
    <property type="term" value="P:DNA replication"/>
    <property type="evidence" value="ECO:0007669"/>
    <property type="project" value="UniProtKB-KW"/>
</dbReference>
<keyword evidence="9 13" id="KW-0520">NAD</keyword>
<dbReference type="PROSITE" id="PS01056">
    <property type="entry name" value="DNA_LIGASE_N2"/>
    <property type="match status" value="1"/>
</dbReference>
<feature type="binding site" evidence="13">
    <location>
        <position position="427"/>
    </location>
    <ligand>
        <name>Zn(2+)</name>
        <dbReference type="ChEBI" id="CHEBI:29105"/>
    </ligand>
</feature>
<dbReference type="EC" id="6.5.1.2" evidence="1 13"/>
<dbReference type="Pfam" id="PF01653">
    <property type="entry name" value="DNA_ligase_aden"/>
    <property type="match status" value="1"/>
</dbReference>
<dbReference type="InterPro" id="IPR013840">
    <property type="entry name" value="DNAligase_N"/>
</dbReference>
<evidence type="ECO:0000256" key="2">
    <source>
        <dbReference type="ARBA" id="ARBA00013308"/>
    </source>
</evidence>
<dbReference type="Gene3D" id="2.40.50.140">
    <property type="entry name" value="Nucleic acid-binding proteins"/>
    <property type="match status" value="1"/>
</dbReference>
<dbReference type="SUPFAM" id="SSF56091">
    <property type="entry name" value="DNA ligase/mRNA capping enzyme, catalytic domain"/>
    <property type="match status" value="1"/>
</dbReference>
<dbReference type="NCBIfam" id="NF005932">
    <property type="entry name" value="PRK07956.1"/>
    <property type="match status" value="1"/>
</dbReference>
<feature type="binding site" evidence="13">
    <location>
        <position position="309"/>
    </location>
    <ligand>
        <name>NAD(+)</name>
        <dbReference type="ChEBI" id="CHEBI:57540"/>
    </ligand>
</feature>
<dbReference type="PANTHER" id="PTHR23389:SF9">
    <property type="entry name" value="DNA LIGASE"/>
    <property type="match status" value="1"/>
</dbReference>
<dbReference type="HAMAP" id="MF_01588">
    <property type="entry name" value="DNA_ligase_A"/>
    <property type="match status" value="1"/>
</dbReference>
<dbReference type="Gene3D" id="3.40.50.10190">
    <property type="entry name" value="BRCT domain"/>
    <property type="match status" value="1"/>
</dbReference>
<comment type="cofactor">
    <cofactor evidence="13">
        <name>Mg(2+)</name>
        <dbReference type="ChEBI" id="CHEBI:18420"/>
    </cofactor>
    <cofactor evidence="13">
        <name>Mn(2+)</name>
        <dbReference type="ChEBI" id="CHEBI:29035"/>
    </cofactor>
</comment>
<dbReference type="Gene3D" id="1.10.150.20">
    <property type="entry name" value="5' to 3' exonuclease, C-terminal subdomain"/>
    <property type="match status" value="2"/>
</dbReference>
<comment type="caution">
    <text evidence="17">The sequence shown here is derived from an EMBL/GenBank/DDBJ whole genome shotgun (WGS) entry which is preliminary data.</text>
</comment>
<dbReference type="InterPro" id="IPR036420">
    <property type="entry name" value="BRCT_dom_sf"/>
</dbReference>
<evidence type="ECO:0000256" key="7">
    <source>
        <dbReference type="ARBA" id="ARBA00022833"/>
    </source>
</evidence>
<dbReference type="InterPro" id="IPR004149">
    <property type="entry name" value="Znf_DNAligase_C4"/>
</dbReference>
<evidence type="ECO:0000256" key="5">
    <source>
        <dbReference type="ARBA" id="ARBA00022723"/>
    </source>
</evidence>
<dbReference type="InterPro" id="IPR010994">
    <property type="entry name" value="RuvA_2-like"/>
</dbReference>
<dbReference type="GO" id="GO:0006281">
    <property type="term" value="P:DNA repair"/>
    <property type="evidence" value="ECO:0007669"/>
    <property type="project" value="UniProtKB-KW"/>
</dbReference>
<keyword evidence="13" id="KW-0464">Manganese</keyword>
<name>A0A255GUA1_9ACTN</name>
<protein>
    <recommendedName>
        <fullName evidence="2 13">DNA ligase</fullName>
        <ecNumber evidence="1 13">6.5.1.2</ecNumber>
    </recommendedName>
    <alternativeName>
        <fullName evidence="13">Polydeoxyribonucleotide synthase [NAD(+)]</fullName>
    </alternativeName>
</protein>
<evidence type="ECO:0000256" key="11">
    <source>
        <dbReference type="ARBA" id="ARBA00034005"/>
    </source>
</evidence>
<dbReference type="Pfam" id="PF03120">
    <property type="entry name" value="OB_DNA_ligase"/>
    <property type="match status" value="1"/>
</dbReference>
<evidence type="ECO:0000256" key="10">
    <source>
        <dbReference type="ARBA" id="ARBA00023204"/>
    </source>
</evidence>
<dbReference type="PANTHER" id="PTHR23389">
    <property type="entry name" value="CHROMOSOME TRANSMISSION FIDELITY FACTOR 18"/>
    <property type="match status" value="1"/>
</dbReference>
<feature type="binding site" evidence="13">
    <location>
        <position position="193"/>
    </location>
    <ligand>
        <name>NAD(+)</name>
        <dbReference type="ChEBI" id="CHEBI:57540"/>
    </ligand>
</feature>
<dbReference type="Gene3D" id="3.30.470.30">
    <property type="entry name" value="DNA ligase/mRNA capping enzyme"/>
    <property type="match status" value="1"/>
</dbReference>
<dbReference type="OrthoDB" id="9759736at2"/>
<evidence type="ECO:0000313" key="17">
    <source>
        <dbReference type="EMBL" id="OYO19277.1"/>
    </source>
</evidence>
<dbReference type="Gene3D" id="1.10.287.610">
    <property type="entry name" value="Helix hairpin bin"/>
    <property type="match status" value="1"/>
</dbReference>
<evidence type="ECO:0000256" key="6">
    <source>
        <dbReference type="ARBA" id="ARBA00022763"/>
    </source>
</evidence>
<feature type="region of interest" description="Disordered" evidence="15">
    <location>
        <begin position="1"/>
        <end position="29"/>
    </location>
</feature>
<dbReference type="PROSITE" id="PS01055">
    <property type="entry name" value="DNA_LIGASE_N1"/>
    <property type="match status" value="1"/>
</dbReference>
<feature type="binding site" evidence="13">
    <location>
        <position position="430"/>
    </location>
    <ligand>
        <name>Zn(2+)</name>
        <dbReference type="ChEBI" id="CHEBI:29105"/>
    </ligand>
</feature>
<dbReference type="NCBIfam" id="TIGR00575">
    <property type="entry name" value="dnlj"/>
    <property type="match status" value="1"/>
</dbReference>
<dbReference type="Proteomes" id="UP000216311">
    <property type="component" value="Unassembled WGS sequence"/>
</dbReference>
<dbReference type="FunFam" id="2.40.50.140:FF:000012">
    <property type="entry name" value="DNA ligase"/>
    <property type="match status" value="1"/>
</dbReference>
<dbReference type="Gene3D" id="6.20.10.30">
    <property type="match status" value="1"/>
</dbReference>
<dbReference type="SUPFAM" id="SSF52113">
    <property type="entry name" value="BRCT domain"/>
    <property type="match status" value="1"/>
</dbReference>
<dbReference type="CDD" id="cd17748">
    <property type="entry name" value="BRCT_DNA_ligase_like"/>
    <property type="match status" value="1"/>
</dbReference>
<evidence type="ECO:0000256" key="4">
    <source>
        <dbReference type="ARBA" id="ARBA00022705"/>
    </source>
</evidence>
<dbReference type="AlphaFoldDB" id="A0A255GUA1"/>
<dbReference type="FunFam" id="3.30.470.30:FF:000001">
    <property type="entry name" value="DNA ligase"/>
    <property type="match status" value="1"/>
</dbReference>
<comment type="similarity">
    <text evidence="12 13">Belongs to the NAD-dependent DNA ligase family. LigA subfamily.</text>
</comment>
<evidence type="ECO:0000256" key="3">
    <source>
        <dbReference type="ARBA" id="ARBA00022598"/>
    </source>
</evidence>
<evidence type="ECO:0000256" key="12">
    <source>
        <dbReference type="ARBA" id="ARBA00060881"/>
    </source>
</evidence>
<dbReference type="SMART" id="SM00292">
    <property type="entry name" value="BRCT"/>
    <property type="match status" value="1"/>
</dbReference>
<feature type="binding site" evidence="13">
    <location>
        <position position="333"/>
    </location>
    <ligand>
        <name>NAD(+)</name>
        <dbReference type="ChEBI" id="CHEBI:57540"/>
    </ligand>
</feature>
<dbReference type="SMART" id="SM00532">
    <property type="entry name" value="LIGANc"/>
    <property type="match status" value="1"/>
</dbReference>
<dbReference type="Pfam" id="PF03119">
    <property type="entry name" value="DNA_ligase_ZBD"/>
    <property type="match status" value="1"/>
</dbReference>
<evidence type="ECO:0000256" key="15">
    <source>
        <dbReference type="SAM" id="MobiDB-lite"/>
    </source>
</evidence>
<dbReference type="FunFam" id="3.40.50.10190:FF:000054">
    <property type="entry name" value="DNA ligase"/>
    <property type="match status" value="1"/>
</dbReference>
<organism evidence="17 18">
    <name type="scientific">Enemella dayhoffiae</name>
    <dbReference type="NCBI Taxonomy" id="2016507"/>
    <lineage>
        <taxon>Bacteria</taxon>
        <taxon>Bacillati</taxon>
        <taxon>Actinomycetota</taxon>
        <taxon>Actinomycetes</taxon>
        <taxon>Propionibacteriales</taxon>
        <taxon>Propionibacteriaceae</taxon>
        <taxon>Enemella</taxon>
    </lineage>
</organism>
<dbReference type="InterPro" id="IPR041663">
    <property type="entry name" value="DisA/LigA_HHH"/>
</dbReference>
<dbReference type="EMBL" id="NMVQ01000034">
    <property type="protein sequence ID" value="OYO19277.1"/>
    <property type="molecule type" value="Genomic_DNA"/>
</dbReference>
<dbReference type="SUPFAM" id="SSF50249">
    <property type="entry name" value="Nucleic acid-binding proteins"/>
    <property type="match status" value="1"/>
</dbReference>
<dbReference type="GO" id="GO:0003911">
    <property type="term" value="F:DNA ligase (NAD+) activity"/>
    <property type="evidence" value="ECO:0007669"/>
    <property type="project" value="UniProtKB-UniRule"/>
</dbReference>
<reference evidence="17 18" key="1">
    <citation type="submission" date="2017-07" db="EMBL/GenBank/DDBJ databases">
        <title>Draft whole genome sequences of clinical Proprionibacteriaceae strains.</title>
        <authorList>
            <person name="Bernier A.-M."/>
            <person name="Bernard K."/>
            <person name="Domingo M.-C."/>
        </authorList>
    </citation>
    <scope>NUCLEOTIDE SEQUENCE [LARGE SCALE GENOMIC DNA]</scope>
    <source>
        <strain evidence="17 18">NML 130396</strain>
    </source>
</reference>
<keyword evidence="10 13" id="KW-0234">DNA repair</keyword>
<evidence type="ECO:0000259" key="16">
    <source>
        <dbReference type="PROSITE" id="PS50172"/>
    </source>
</evidence>
<accession>A0A255GUA1</accession>
<dbReference type="CDD" id="cd00114">
    <property type="entry name" value="LIGANc"/>
    <property type="match status" value="1"/>
</dbReference>
<feature type="binding site" evidence="13">
    <location>
        <position position="446"/>
    </location>
    <ligand>
        <name>Zn(2+)</name>
        <dbReference type="ChEBI" id="CHEBI:29105"/>
    </ligand>
</feature>
<feature type="binding site" evidence="13">
    <location>
        <position position="133"/>
    </location>
    <ligand>
        <name>NAD(+)</name>
        <dbReference type="ChEBI" id="CHEBI:57540"/>
    </ligand>
</feature>
<sequence>MRPTRLCRVSETNEEQAAPTPEARERHADLSEQLNDARWRYHVLDAPTISDGEFDAMMRELNALEEEFPSLRTPDSPSQQVGGPPSATFAAVTHLQPMQSLDNAFSHDELLRWGDRVQRDAGSALERSGFLCELKIDGLAIDLVYERGRLVRAATRGDGRVGEDVTANIRTIRAIPNELHGDNPPEVLEVRGEVFLGLDAFRKLNESLVGQGKAPFANPRNSAAGSLRQKDPRVTASRALAFIAHGIGAAEGIELDRLSHAYELLKGFGLPTTEHARVVKDLAGVWEFVEEVAERRHDFVHEIDGVVVKVDARDLQQRLGSTSRAPRWAIAYKYPPEEVTTKLLDIRVNVGRTGRVTPYAEMEPVLVAGSTVAMATLHNGFEVQRKGVLIGDTVVLRKAGDVIPEILGPVVDLRDGSERAFQMPTHCPACGTELKPEKEGEKDIRCPNQRSCPSQLRERLFHLASRQALDIEVLGWQAADALLAAGLLTDEGDLFNLTEADLLKAEFFTRTARKAEREAGAGERVLTANGQKLLDNLASARTRPFAKFLVALSIRHIGKGVAPDVAAAFPNIEVLEAATLEELSAVEGIGPTIAASIREWFETDWRVAIVRKWQAAGCVLGDEVAEQDPADQLPQTLAGLSIVVTGSIDGFTRDGVGEAIVARGGRSASSVSKKTDFVVVGESPGSKYDKAVSLKRPILDGDGFRVLLEQGPEAAAELARTE</sequence>
<evidence type="ECO:0000256" key="1">
    <source>
        <dbReference type="ARBA" id="ARBA00012722"/>
    </source>
</evidence>
<keyword evidence="5 13" id="KW-0479">Metal-binding</keyword>
<evidence type="ECO:0000313" key="18">
    <source>
        <dbReference type="Proteomes" id="UP000216311"/>
    </source>
</evidence>
<feature type="binding site" evidence="13">
    <location>
        <position position="452"/>
    </location>
    <ligand>
        <name>Zn(2+)</name>
        <dbReference type="ChEBI" id="CHEBI:29105"/>
    </ligand>
</feature>
<dbReference type="InterPro" id="IPR001679">
    <property type="entry name" value="DNA_ligase"/>
</dbReference>
<gene>
    <name evidence="13" type="primary">ligA</name>
    <name evidence="17" type="ORF">CGZ93_12900</name>
</gene>
<evidence type="ECO:0000256" key="14">
    <source>
        <dbReference type="RuleBase" id="RU000618"/>
    </source>
</evidence>
<dbReference type="InterPro" id="IPR033136">
    <property type="entry name" value="DNA_ligase_CS"/>
</dbReference>
<keyword evidence="3 13" id="KW-0436">Ligase</keyword>
<dbReference type="InterPro" id="IPR004150">
    <property type="entry name" value="NAD_DNA_ligase_OB"/>
</dbReference>
<keyword evidence="18" id="KW-1185">Reference proteome</keyword>
<feature type="binding site" evidence="13">
    <location>
        <begin position="51"/>
        <end position="55"/>
    </location>
    <ligand>
        <name>NAD(+)</name>
        <dbReference type="ChEBI" id="CHEBI:57540"/>
    </ligand>
</feature>
<feature type="binding site" evidence="13">
    <location>
        <position position="156"/>
    </location>
    <ligand>
        <name>NAD(+)</name>
        <dbReference type="ChEBI" id="CHEBI:57540"/>
    </ligand>
</feature>
<dbReference type="InterPro" id="IPR012340">
    <property type="entry name" value="NA-bd_OB-fold"/>
</dbReference>
<comment type="function">
    <text evidence="13">DNA ligase that catalyzes the formation of phosphodiester linkages between 5'-phosphoryl and 3'-hydroxyl groups in double-stranded DNA using NAD as a coenzyme and as the energy source for the reaction. It is essential for DNA replication and repair of damaged DNA.</text>
</comment>
<dbReference type="InterPro" id="IPR013839">
    <property type="entry name" value="DNAligase_adenylation"/>
</dbReference>
<proteinExistence type="inferred from homology"/>
<dbReference type="PROSITE" id="PS50172">
    <property type="entry name" value="BRCT"/>
    <property type="match status" value="1"/>
</dbReference>
<keyword evidence="7 13" id="KW-0862">Zinc</keyword>
<keyword evidence="4 13" id="KW-0235">DNA replication</keyword>
<comment type="catalytic activity">
    <reaction evidence="11 13 14">
        <text>NAD(+) + (deoxyribonucleotide)n-3'-hydroxyl + 5'-phospho-(deoxyribonucleotide)m = (deoxyribonucleotide)n+m + AMP + beta-nicotinamide D-nucleotide.</text>
        <dbReference type="EC" id="6.5.1.2"/>
    </reaction>
</comment>